<dbReference type="InterPro" id="IPR007078">
    <property type="entry name" value="Haem_export_protD_CcmD"/>
</dbReference>
<organism evidence="10">
    <name type="scientific">marine metagenome</name>
    <dbReference type="NCBI Taxonomy" id="408172"/>
    <lineage>
        <taxon>unclassified sequences</taxon>
        <taxon>metagenomes</taxon>
        <taxon>ecological metagenomes</taxon>
    </lineage>
</organism>
<evidence type="ECO:0000256" key="7">
    <source>
        <dbReference type="ARBA" id="ARBA00022989"/>
    </source>
</evidence>
<keyword evidence="8 9" id="KW-0472">Membrane</keyword>
<dbReference type="EMBL" id="UINC01007393">
    <property type="protein sequence ID" value="SVA33071.1"/>
    <property type="molecule type" value="Genomic_DNA"/>
</dbReference>
<dbReference type="NCBIfam" id="TIGR03141">
    <property type="entry name" value="cytochro_ccmD"/>
    <property type="match status" value="1"/>
</dbReference>
<keyword evidence="3" id="KW-1003">Cell membrane</keyword>
<evidence type="ECO:0000256" key="3">
    <source>
        <dbReference type="ARBA" id="ARBA00022475"/>
    </source>
</evidence>
<feature type="transmembrane region" description="Helical" evidence="9">
    <location>
        <begin position="6"/>
        <end position="24"/>
    </location>
</feature>
<proteinExistence type="predicted"/>
<name>A0A381UZA5_9ZZZZ</name>
<sequence length="46" mass="5206">MDGYGFYVWGSVLVSIAVLIINWITAHKKFKSTINEVKSFISKGKE</sequence>
<evidence type="ECO:0000256" key="8">
    <source>
        <dbReference type="ARBA" id="ARBA00023136"/>
    </source>
</evidence>
<comment type="subcellular location">
    <subcellularLocation>
        <location evidence="1">Cell inner membrane</location>
        <topology evidence="1">Single-pass membrane protein</topology>
    </subcellularLocation>
</comment>
<dbReference type="GO" id="GO:0017004">
    <property type="term" value="P:cytochrome complex assembly"/>
    <property type="evidence" value="ECO:0007669"/>
    <property type="project" value="UniProtKB-KW"/>
</dbReference>
<evidence type="ECO:0000256" key="2">
    <source>
        <dbReference type="ARBA" id="ARBA00022448"/>
    </source>
</evidence>
<protein>
    <recommendedName>
        <fullName evidence="11">Heme exporter protein D</fullName>
    </recommendedName>
</protein>
<evidence type="ECO:0008006" key="11">
    <source>
        <dbReference type="Google" id="ProtNLM"/>
    </source>
</evidence>
<keyword evidence="5 9" id="KW-0812">Transmembrane</keyword>
<dbReference type="GO" id="GO:0005886">
    <property type="term" value="C:plasma membrane"/>
    <property type="evidence" value="ECO:0007669"/>
    <property type="project" value="UniProtKB-SubCell"/>
</dbReference>
<accession>A0A381UZA5</accession>
<evidence type="ECO:0000256" key="4">
    <source>
        <dbReference type="ARBA" id="ARBA00022519"/>
    </source>
</evidence>
<evidence type="ECO:0000256" key="1">
    <source>
        <dbReference type="ARBA" id="ARBA00004377"/>
    </source>
</evidence>
<evidence type="ECO:0000256" key="5">
    <source>
        <dbReference type="ARBA" id="ARBA00022692"/>
    </source>
</evidence>
<keyword evidence="6" id="KW-0201">Cytochrome c-type biogenesis</keyword>
<evidence type="ECO:0000256" key="6">
    <source>
        <dbReference type="ARBA" id="ARBA00022748"/>
    </source>
</evidence>
<reference evidence="10" key="1">
    <citation type="submission" date="2018-05" db="EMBL/GenBank/DDBJ databases">
        <authorList>
            <person name="Lanie J.A."/>
            <person name="Ng W.-L."/>
            <person name="Kazmierczak K.M."/>
            <person name="Andrzejewski T.M."/>
            <person name="Davidsen T.M."/>
            <person name="Wayne K.J."/>
            <person name="Tettelin H."/>
            <person name="Glass J.I."/>
            <person name="Rusch D."/>
            <person name="Podicherti R."/>
            <person name="Tsui H.-C.T."/>
            <person name="Winkler M.E."/>
        </authorList>
    </citation>
    <scope>NUCLEOTIDE SEQUENCE</scope>
</reference>
<gene>
    <name evidence="10" type="ORF">METZ01_LOCUS85925</name>
</gene>
<evidence type="ECO:0000256" key="9">
    <source>
        <dbReference type="SAM" id="Phobius"/>
    </source>
</evidence>
<keyword evidence="4" id="KW-0997">Cell inner membrane</keyword>
<dbReference type="GO" id="GO:0015886">
    <property type="term" value="P:heme transport"/>
    <property type="evidence" value="ECO:0007669"/>
    <property type="project" value="InterPro"/>
</dbReference>
<evidence type="ECO:0000313" key="10">
    <source>
        <dbReference type="EMBL" id="SVA33071.1"/>
    </source>
</evidence>
<dbReference type="Pfam" id="PF04995">
    <property type="entry name" value="CcmD"/>
    <property type="match status" value="1"/>
</dbReference>
<keyword evidence="7 9" id="KW-1133">Transmembrane helix</keyword>
<dbReference type="AlphaFoldDB" id="A0A381UZA5"/>
<keyword evidence="2" id="KW-0813">Transport</keyword>